<evidence type="ECO:0000313" key="2">
    <source>
        <dbReference type="EMBL" id="SVD21042.1"/>
    </source>
</evidence>
<feature type="transmembrane region" description="Helical" evidence="1">
    <location>
        <begin position="80"/>
        <end position="101"/>
    </location>
</feature>
<keyword evidence="1" id="KW-0472">Membrane</keyword>
<proteinExistence type="predicted"/>
<reference evidence="2" key="1">
    <citation type="submission" date="2018-05" db="EMBL/GenBank/DDBJ databases">
        <authorList>
            <person name="Lanie J.A."/>
            <person name="Ng W.-L."/>
            <person name="Kazmierczak K.M."/>
            <person name="Andrzejewski T.M."/>
            <person name="Davidsen T.M."/>
            <person name="Wayne K.J."/>
            <person name="Tettelin H."/>
            <person name="Glass J.I."/>
            <person name="Rusch D."/>
            <person name="Podicherti R."/>
            <person name="Tsui H.-C.T."/>
            <person name="Winkler M.E."/>
        </authorList>
    </citation>
    <scope>NUCLEOTIDE SEQUENCE</scope>
</reference>
<protein>
    <submittedName>
        <fullName evidence="2">Uncharacterized protein</fullName>
    </submittedName>
</protein>
<feature type="non-terminal residue" evidence="2">
    <location>
        <position position="1"/>
    </location>
</feature>
<organism evidence="2">
    <name type="scientific">marine metagenome</name>
    <dbReference type="NCBI Taxonomy" id="408172"/>
    <lineage>
        <taxon>unclassified sequences</taxon>
        <taxon>metagenomes</taxon>
        <taxon>ecological metagenomes</taxon>
    </lineage>
</organism>
<dbReference type="EMBL" id="UINC01136337">
    <property type="protein sequence ID" value="SVD21042.1"/>
    <property type="molecule type" value="Genomic_DNA"/>
</dbReference>
<keyword evidence="1" id="KW-1133">Transmembrane helix</keyword>
<name>A0A382TGY8_9ZZZZ</name>
<gene>
    <name evidence="2" type="ORF">METZ01_LOCUS373896</name>
</gene>
<dbReference type="AlphaFoldDB" id="A0A382TGY8"/>
<evidence type="ECO:0000256" key="1">
    <source>
        <dbReference type="SAM" id="Phobius"/>
    </source>
</evidence>
<feature type="transmembrane region" description="Helical" evidence="1">
    <location>
        <begin position="56"/>
        <end position="74"/>
    </location>
</feature>
<sequence length="111" mass="12438">KGDDPNVADDKETQVLVTEKTYEVDKKDFLHIQDVKSSWYNTAAGFMDTLRLIPRLLMICYGYIFWISTQWFMAQPDPTNAQAAFISTIVGAGAAWFGLYVGSGHKPASKK</sequence>
<accession>A0A382TGY8</accession>
<keyword evidence="1" id="KW-0812">Transmembrane</keyword>